<evidence type="ECO:0000313" key="9">
    <source>
        <dbReference type="Proteomes" id="UP000053411"/>
    </source>
</evidence>
<dbReference type="PANTHER" id="PTHR11814">
    <property type="entry name" value="SULFATE TRANSPORTER"/>
    <property type="match status" value="1"/>
</dbReference>
<evidence type="ECO:0000256" key="1">
    <source>
        <dbReference type="ARBA" id="ARBA00004141"/>
    </source>
</evidence>
<dbReference type="InterPro" id="IPR036513">
    <property type="entry name" value="STAS_dom_sf"/>
</dbReference>
<feature type="compositionally biased region" description="Basic and acidic residues" evidence="5">
    <location>
        <begin position="27"/>
        <end position="39"/>
    </location>
</feature>
<dbReference type="GO" id="GO:0055085">
    <property type="term" value="P:transmembrane transport"/>
    <property type="evidence" value="ECO:0007669"/>
    <property type="project" value="InterPro"/>
</dbReference>
<dbReference type="OrthoDB" id="427213at2759"/>
<feature type="transmembrane region" description="Helical" evidence="6">
    <location>
        <begin position="427"/>
        <end position="447"/>
    </location>
</feature>
<keyword evidence="4 6" id="KW-0472">Membrane</keyword>
<feature type="compositionally biased region" description="Basic residues" evidence="5">
    <location>
        <begin position="46"/>
        <end position="55"/>
    </location>
</feature>
<evidence type="ECO:0000259" key="7">
    <source>
        <dbReference type="PROSITE" id="PS50801"/>
    </source>
</evidence>
<evidence type="ECO:0000256" key="3">
    <source>
        <dbReference type="ARBA" id="ARBA00022989"/>
    </source>
</evidence>
<accession>A0A0D2KBW9</accession>
<evidence type="ECO:0000313" key="8">
    <source>
        <dbReference type="EMBL" id="KIY03598.1"/>
    </source>
</evidence>
<dbReference type="PROSITE" id="PS50801">
    <property type="entry name" value="STAS"/>
    <property type="match status" value="1"/>
</dbReference>
<protein>
    <recommendedName>
        <fullName evidence="7">STAS domain-containing protein</fullName>
    </recommendedName>
</protein>
<dbReference type="EMBL" id="KN848062">
    <property type="protein sequence ID" value="KIY03598.1"/>
    <property type="molecule type" value="Genomic_DNA"/>
</dbReference>
<reference evidence="8 9" key="1">
    <citation type="submission" date="2015-01" db="EMBL/GenBank/DDBJ databases">
        <title>The Genome Sequence of Fonsecaea multimorphosa CBS 102226.</title>
        <authorList>
            <consortium name="The Broad Institute Genomics Platform"/>
            <person name="Cuomo C."/>
            <person name="de Hoog S."/>
            <person name="Gorbushina A."/>
            <person name="Stielow B."/>
            <person name="Teixiera M."/>
            <person name="Abouelleil A."/>
            <person name="Chapman S.B."/>
            <person name="Priest M."/>
            <person name="Young S.K."/>
            <person name="Wortman J."/>
            <person name="Nusbaum C."/>
            <person name="Birren B."/>
        </authorList>
    </citation>
    <scope>NUCLEOTIDE SEQUENCE [LARGE SCALE GENOMIC DNA]</scope>
    <source>
        <strain evidence="8 9">CBS 102226</strain>
    </source>
</reference>
<feature type="transmembrane region" description="Helical" evidence="6">
    <location>
        <begin position="339"/>
        <end position="356"/>
    </location>
</feature>
<feature type="transmembrane region" description="Helical" evidence="6">
    <location>
        <begin position="291"/>
        <end position="309"/>
    </location>
</feature>
<dbReference type="SUPFAM" id="SSF52091">
    <property type="entry name" value="SpoIIaa-like"/>
    <property type="match status" value="1"/>
</dbReference>
<feature type="transmembrane region" description="Helical" evidence="6">
    <location>
        <begin position="111"/>
        <end position="132"/>
    </location>
</feature>
<proteinExistence type="predicted"/>
<feature type="transmembrane region" description="Helical" evidence="6">
    <location>
        <begin position="203"/>
        <end position="227"/>
    </location>
</feature>
<dbReference type="Gene3D" id="3.30.750.24">
    <property type="entry name" value="STAS domain"/>
    <property type="match status" value="1"/>
</dbReference>
<gene>
    <name evidence="8" type="ORF">Z520_00289</name>
</gene>
<comment type="subcellular location">
    <subcellularLocation>
        <location evidence="1">Membrane</location>
        <topology evidence="1">Multi-pass membrane protein</topology>
    </subcellularLocation>
</comment>
<sequence length="710" mass="77319">MEEAGLNERQLLLKICEADLETASASSKDDLLPPPKSERTTMSSSHRQHHHRGGRKLGRILSRYLPFLKWVPEYQWKSLPGDFMGALTVASLYVPLSISFSLLGHAHPISGLYSFVITPLVYALLGSCPLMVVGPEAPGSLLVGTVVALTDRSNNEGGGEEDQTINAQVAGTVTAFTGMVLFLTGLSRLGFVDSVLSRPFMRGFIGAVGLNVVIQQTVTGLGLGSLAKEDPSVSGGSPARKLLFILTNLKHTHLLTAVVSITSFTIVMLVRHFRSFVELRYPRIAYFPDRFVVVASSTFLTWLCGWHTHGLEVLGRIRTPENLGIPFRWPFTFHNIEDNISNLITTAFVIALLGLFESSLTARSLRKASTANKASASNVPLDSNQELVALGVANIVGGCFLALPGFGGYGRSKLNFSVGGRTPMSNVLLSTITLICILFALPAFYYIPRGVLAAMIAIVGVSMIEECPHEVVFFAKIHAWPELSLMASVFGATIFHSITLGMALGLAWSVVALVIRRGFWRSTVRIRDSSTQTLEDRDLAHIAALSSMRTLTVTVSGHFTFANSSDLKDRLEALDLDHDLARSGPLPPTIPHHSPTGASHQKLETEQTVLIFDLRQCTSVDGCAIQVLTETIQQHHHAVEGTRIVIWRPLQPHLADDIQRKLHLSGAVTLMSNEEDDLTFATTLEEIRTVYAEAGAETPRSASGLEELDM</sequence>
<keyword evidence="3 6" id="KW-1133">Transmembrane helix</keyword>
<feature type="transmembrane region" description="Helical" evidence="6">
    <location>
        <begin position="252"/>
        <end position="270"/>
    </location>
</feature>
<keyword evidence="2 6" id="KW-0812">Transmembrane</keyword>
<dbReference type="AlphaFoldDB" id="A0A0D2KBW9"/>
<dbReference type="Proteomes" id="UP000053411">
    <property type="component" value="Unassembled WGS sequence"/>
</dbReference>
<feature type="transmembrane region" description="Helical" evidence="6">
    <location>
        <begin position="83"/>
        <end position="104"/>
    </location>
</feature>
<keyword evidence="9" id="KW-1185">Reference proteome</keyword>
<feature type="domain" description="STAS" evidence="7">
    <location>
        <begin position="540"/>
        <end position="690"/>
    </location>
</feature>
<dbReference type="InterPro" id="IPR011547">
    <property type="entry name" value="SLC26A/SulP_dom"/>
</dbReference>
<dbReference type="InterPro" id="IPR002645">
    <property type="entry name" value="STAS_dom"/>
</dbReference>
<dbReference type="RefSeq" id="XP_016637720.1">
    <property type="nucleotide sequence ID" value="XM_016770810.1"/>
</dbReference>
<evidence type="ECO:0000256" key="6">
    <source>
        <dbReference type="SAM" id="Phobius"/>
    </source>
</evidence>
<dbReference type="VEuPathDB" id="FungiDB:Z520_00289"/>
<dbReference type="Pfam" id="PF00916">
    <property type="entry name" value="Sulfate_transp"/>
    <property type="match status" value="1"/>
</dbReference>
<evidence type="ECO:0000256" key="2">
    <source>
        <dbReference type="ARBA" id="ARBA00022692"/>
    </source>
</evidence>
<dbReference type="GeneID" id="27706035"/>
<feature type="region of interest" description="Disordered" evidence="5">
    <location>
        <begin position="25"/>
        <end position="55"/>
    </location>
</feature>
<evidence type="ECO:0000256" key="5">
    <source>
        <dbReference type="SAM" id="MobiDB-lite"/>
    </source>
</evidence>
<feature type="transmembrane region" description="Helical" evidence="6">
    <location>
        <begin position="387"/>
        <end position="407"/>
    </location>
</feature>
<evidence type="ECO:0000256" key="4">
    <source>
        <dbReference type="ARBA" id="ARBA00023136"/>
    </source>
</evidence>
<feature type="transmembrane region" description="Helical" evidence="6">
    <location>
        <begin position="454"/>
        <end position="474"/>
    </location>
</feature>
<feature type="transmembrane region" description="Helical" evidence="6">
    <location>
        <begin position="494"/>
        <end position="515"/>
    </location>
</feature>
<dbReference type="GO" id="GO:0016020">
    <property type="term" value="C:membrane"/>
    <property type="evidence" value="ECO:0007669"/>
    <property type="project" value="UniProtKB-SubCell"/>
</dbReference>
<feature type="transmembrane region" description="Helical" evidence="6">
    <location>
        <begin position="169"/>
        <end position="191"/>
    </location>
</feature>
<organism evidence="8 9">
    <name type="scientific">Fonsecaea multimorphosa CBS 102226</name>
    <dbReference type="NCBI Taxonomy" id="1442371"/>
    <lineage>
        <taxon>Eukaryota</taxon>
        <taxon>Fungi</taxon>
        <taxon>Dikarya</taxon>
        <taxon>Ascomycota</taxon>
        <taxon>Pezizomycotina</taxon>
        <taxon>Eurotiomycetes</taxon>
        <taxon>Chaetothyriomycetidae</taxon>
        <taxon>Chaetothyriales</taxon>
        <taxon>Herpotrichiellaceae</taxon>
        <taxon>Fonsecaea</taxon>
    </lineage>
</organism>
<dbReference type="STRING" id="1442371.A0A0D2KBW9"/>
<dbReference type="InterPro" id="IPR001902">
    <property type="entry name" value="SLC26A/SulP_fam"/>
</dbReference>
<name>A0A0D2KBW9_9EURO</name>